<dbReference type="AlphaFoldDB" id="A0A095Z183"/>
<dbReference type="Pfam" id="PF07715">
    <property type="entry name" value="Plug"/>
    <property type="match status" value="1"/>
</dbReference>
<evidence type="ECO:0000256" key="7">
    <source>
        <dbReference type="ARBA" id="ARBA00022729"/>
    </source>
</evidence>
<dbReference type="InterPro" id="IPR036942">
    <property type="entry name" value="Beta-barrel_TonB_sf"/>
</dbReference>
<organism evidence="19 20">
    <name type="scientific">Oligella urethralis DNF00040</name>
    <dbReference type="NCBI Taxonomy" id="1401065"/>
    <lineage>
        <taxon>Bacteria</taxon>
        <taxon>Pseudomonadati</taxon>
        <taxon>Pseudomonadota</taxon>
        <taxon>Betaproteobacteria</taxon>
        <taxon>Burkholderiales</taxon>
        <taxon>Alcaligenaceae</taxon>
        <taxon>Oligella</taxon>
    </lineage>
</organism>
<evidence type="ECO:0000256" key="1">
    <source>
        <dbReference type="ARBA" id="ARBA00004571"/>
    </source>
</evidence>
<evidence type="ECO:0000256" key="16">
    <source>
        <dbReference type="SAM" id="SignalP"/>
    </source>
</evidence>
<feature type="domain" description="TonB-dependent receptor plug" evidence="18">
    <location>
        <begin position="97"/>
        <end position="191"/>
    </location>
</feature>
<dbReference type="PROSITE" id="PS52016">
    <property type="entry name" value="TONB_DEPENDENT_REC_3"/>
    <property type="match status" value="1"/>
</dbReference>
<dbReference type="SUPFAM" id="SSF56935">
    <property type="entry name" value="Porins"/>
    <property type="match status" value="1"/>
</dbReference>
<dbReference type="Gene3D" id="2.40.170.20">
    <property type="entry name" value="TonB-dependent receptor, beta-barrel domain"/>
    <property type="match status" value="1"/>
</dbReference>
<feature type="signal peptide" evidence="16">
    <location>
        <begin position="1"/>
        <end position="36"/>
    </location>
</feature>
<dbReference type="RefSeq" id="WP_036560379.1">
    <property type="nucleotide sequence ID" value="NZ_JRNI01000057.1"/>
</dbReference>
<name>A0A095Z183_9BURK</name>
<keyword evidence="12" id="KW-0675">Receptor</keyword>
<dbReference type="eggNOG" id="COG4206">
    <property type="taxonomic scope" value="Bacteria"/>
</dbReference>
<evidence type="ECO:0000256" key="6">
    <source>
        <dbReference type="ARBA" id="ARBA00022692"/>
    </source>
</evidence>
<evidence type="ECO:0000256" key="5">
    <source>
        <dbReference type="ARBA" id="ARBA00022496"/>
    </source>
</evidence>
<feature type="chain" id="PRO_5001915614" evidence="16">
    <location>
        <begin position="37"/>
        <end position="737"/>
    </location>
</feature>
<keyword evidence="7 16" id="KW-0732">Signal</keyword>
<dbReference type="InterPro" id="IPR012910">
    <property type="entry name" value="Plug_dom"/>
</dbReference>
<keyword evidence="8" id="KW-0408">Iron</keyword>
<dbReference type="InterPro" id="IPR000531">
    <property type="entry name" value="Beta-barrel_TonB"/>
</dbReference>
<dbReference type="EMBL" id="JRNI01000057">
    <property type="protein sequence ID" value="KGF28161.1"/>
    <property type="molecule type" value="Genomic_DNA"/>
</dbReference>
<dbReference type="OrthoDB" id="7176844at2"/>
<dbReference type="Gene3D" id="2.170.130.10">
    <property type="entry name" value="TonB-dependent receptor, plug domain"/>
    <property type="match status" value="1"/>
</dbReference>
<evidence type="ECO:0000256" key="2">
    <source>
        <dbReference type="ARBA" id="ARBA00009810"/>
    </source>
</evidence>
<dbReference type="Pfam" id="PF00593">
    <property type="entry name" value="TonB_dep_Rec_b-barrel"/>
    <property type="match status" value="1"/>
</dbReference>
<evidence type="ECO:0000256" key="10">
    <source>
        <dbReference type="ARBA" id="ARBA00023077"/>
    </source>
</evidence>
<reference evidence="19 20" key="1">
    <citation type="submission" date="2014-07" db="EMBL/GenBank/DDBJ databases">
        <authorList>
            <person name="McCorrison J."/>
            <person name="Sanka R."/>
            <person name="Torralba M."/>
            <person name="Gillis M."/>
            <person name="Haft D.H."/>
            <person name="Methe B."/>
            <person name="Sutton G."/>
            <person name="Nelson K.E."/>
        </authorList>
    </citation>
    <scope>NUCLEOTIDE SEQUENCE [LARGE SCALE GENOMIC DNA]</scope>
    <source>
        <strain evidence="19 20">DNF00040</strain>
    </source>
</reference>
<comment type="similarity">
    <text evidence="2 14 15">Belongs to the TonB-dependent receptor family.</text>
</comment>
<evidence type="ECO:0000256" key="8">
    <source>
        <dbReference type="ARBA" id="ARBA00023004"/>
    </source>
</evidence>
<keyword evidence="5" id="KW-0410">Iron transport</keyword>
<keyword evidence="3 14" id="KW-0813">Transport</keyword>
<dbReference type="GO" id="GO:0015344">
    <property type="term" value="F:siderophore uptake transmembrane transporter activity"/>
    <property type="evidence" value="ECO:0007669"/>
    <property type="project" value="TreeGrafter"/>
</dbReference>
<comment type="subcellular location">
    <subcellularLocation>
        <location evidence="1 14">Cell outer membrane</location>
        <topology evidence="1 14">Multi-pass membrane protein</topology>
    </subcellularLocation>
</comment>
<feature type="domain" description="TonB-dependent receptor-like beta-barrel" evidence="17">
    <location>
        <begin position="262"/>
        <end position="695"/>
    </location>
</feature>
<evidence type="ECO:0000256" key="12">
    <source>
        <dbReference type="ARBA" id="ARBA00023170"/>
    </source>
</evidence>
<dbReference type="PANTHER" id="PTHR32552">
    <property type="entry name" value="FERRICHROME IRON RECEPTOR-RELATED"/>
    <property type="match status" value="1"/>
</dbReference>
<keyword evidence="11 14" id="KW-0472">Membrane</keyword>
<evidence type="ECO:0000256" key="3">
    <source>
        <dbReference type="ARBA" id="ARBA00022448"/>
    </source>
</evidence>
<dbReference type="Proteomes" id="UP000029629">
    <property type="component" value="Unassembled WGS sequence"/>
</dbReference>
<dbReference type="PANTHER" id="PTHR32552:SF68">
    <property type="entry name" value="FERRICHROME OUTER MEMBRANE TRANSPORTER_PHAGE RECEPTOR"/>
    <property type="match status" value="1"/>
</dbReference>
<dbReference type="InterPro" id="IPR039426">
    <property type="entry name" value="TonB-dep_rcpt-like"/>
</dbReference>
<evidence type="ECO:0000313" key="19">
    <source>
        <dbReference type="EMBL" id="KGF28161.1"/>
    </source>
</evidence>
<keyword evidence="10 15" id="KW-0798">TonB box</keyword>
<protein>
    <submittedName>
        <fullName evidence="19">Uncharacterized protein</fullName>
    </submittedName>
</protein>
<keyword evidence="13 14" id="KW-0998">Cell outer membrane</keyword>
<keyword evidence="20" id="KW-1185">Reference proteome</keyword>
<evidence type="ECO:0000259" key="17">
    <source>
        <dbReference type="Pfam" id="PF00593"/>
    </source>
</evidence>
<dbReference type="InterPro" id="IPR037066">
    <property type="entry name" value="Plug_dom_sf"/>
</dbReference>
<keyword evidence="6 14" id="KW-0812">Transmembrane</keyword>
<evidence type="ECO:0000259" key="18">
    <source>
        <dbReference type="Pfam" id="PF07715"/>
    </source>
</evidence>
<keyword evidence="4 14" id="KW-1134">Transmembrane beta strand</keyword>
<proteinExistence type="inferred from homology"/>
<evidence type="ECO:0000313" key="20">
    <source>
        <dbReference type="Proteomes" id="UP000029629"/>
    </source>
</evidence>
<evidence type="ECO:0000256" key="4">
    <source>
        <dbReference type="ARBA" id="ARBA00022452"/>
    </source>
</evidence>
<accession>A0A095Z183</accession>
<keyword evidence="9" id="KW-0406">Ion transport</keyword>
<evidence type="ECO:0000256" key="13">
    <source>
        <dbReference type="ARBA" id="ARBA00023237"/>
    </source>
</evidence>
<comment type="caution">
    <text evidence="19">The sequence shown here is derived from an EMBL/GenBank/DDBJ whole genome shotgun (WGS) entry which is preliminary data.</text>
</comment>
<sequence length="737" mass="81954">MGLQRYSQTSPNYVVKSICSSVYSALWMMSLGAASAVCFAQSATSQENIASNEPVALPSLDLEIQSIRGLSVPTTPATMEQSYGSTKGGANVITPSSTGSQATLREVMGTQPGITMLDFFGGNDHPVISIRGSGIQSQPLARGITVLVDGLPLNDADGSFHTGLLEPRNSSKIGVRRGANALNPFAQNLGGEIDFLSHTGATERGSLNTQYGSHNTVANRLAIGRAFDRWDFHVAYSDQRTDGFREHSKQRRQAFRANLGVYDSGWENRSWLAYTNQHFEIPGPISRNMVFDDEQYDKTTDNLPLRPLQTNPRRHTEGLRLSNLTTLQLDRWTHSIGVYLQRTDDYFRTPAQVWEMDSNTLGLQYMVDAQFKQLSLGGGLSYAHTSGDFSVYGNVNQPLPPLRLMHPQDYDIKANYFSAQLRGAWEFVPHWKLSTQLQFVHTGRDVNGMRSGLNGMQSHNDSWSWVSPKIALSWEPNDVTLVFANVSASREAPTLRDMVQFAGPAGAPVLGPNGRPMFRRGLTYVRELEPQRNLSYEIGTRGLFSQQYGWDITLYHADIEKELIAYSPDGANTFTYNYEGDTRHRGVELGLSAKWDLGTSGNLAGRVAYTYNNFEFRDGMYSGNDIGGLPRHYLSANLDYRYREFEVGVNVRGSLGSTYADHANTQKMGSYAILGAHFSYDFAKDSNFYVQVDNITDRRYISWTLTPAMASAQNANNQAMYFPGNGRTVTAGLNFRF</sequence>
<evidence type="ECO:0000256" key="14">
    <source>
        <dbReference type="PROSITE-ProRule" id="PRU01360"/>
    </source>
</evidence>
<dbReference type="GO" id="GO:0009279">
    <property type="term" value="C:cell outer membrane"/>
    <property type="evidence" value="ECO:0007669"/>
    <property type="project" value="UniProtKB-SubCell"/>
</dbReference>
<evidence type="ECO:0000256" key="15">
    <source>
        <dbReference type="RuleBase" id="RU003357"/>
    </source>
</evidence>
<evidence type="ECO:0000256" key="9">
    <source>
        <dbReference type="ARBA" id="ARBA00023065"/>
    </source>
</evidence>
<gene>
    <name evidence="19" type="ORF">HMPREF2130_09575</name>
</gene>
<evidence type="ECO:0000256" key="11">
    <source>
        <dbReference type="ARBA" id="ARBA00023136"/>
    </source>
</evidence>